<feature type="transmembrane region" description="Helical" evidence="1">
    <location>
        <begin position="140"/>
        <end position="163"/>
    </location>
</feature>
<gene>
    <name evidence="3" type="ORF">IAA55_05205</name>
</gene>
<dbReference type="EMBL" id="DVHM01000083">
    <property type="protein sequence ID" value="HIR70659.1"/>
    <property type="molecule type" value="Genomic_DNA"/>
</dbReference>
<feature type="domain" description="Sensor histidine kinase NatK-like C-terminal" evidence="2">
    <location>
        <begin position="319"/>
        <end position="418"/>
    </location>
</feature>
<sequence length="421" mass="47740">MIGTLLLYAEQLALYHLGAFVCFDRKARVPLPQLAGGVICLVLAVVSDVQDAIVAYLTPLVVLFFAIDGLWRMRILHVAILFVMITGMEEMTEILRTYYLELPGNGPEMMVLDGTVQVLFLLGIYLVRRKHGDNDLLTRWMGLLLPFLMLAVIMTLFLTIVGLSRAYEMVDEPFFRDFVEKMVPAAFVSVWLLSLFVFYIMKVNEDINEARKRERELYVAQKNYYELLLRREEDTKQFRHDLQNHFVCLQELAGERDWEKLEAYLGRMRKGFSTIAKKKYDSGNNILDALTSHLLSGIGDNVEVGFSARLTGEISVDQMSLCAIYSNLLKNAVEALEKCDGREACRLNIEVLSNEKWIKIAIDNSVGEDPVDLSGTSKPDKEHHGYGIGIVREQVGRCGGELTFSRKGNMFCVRVTLPNGK</sequence>
<dbReference type="InterPro" id="IPR032834">
    <property type="entry name" value="NatK-like_C"/>
</dbReference>
<reference evidence="3" key="2">
    <citation type="journal article" date="2021" name="PeerJ">
        <title>Extensive microbial diversity within the chicken gut microbiome revealed by metagenomics and culture.</title>
        <authorList>
            <person name="Gilroy R."/>
            <person name="Ravi A."/>
            <person name="Getino M."/>
            <person name="Pursley I."/>
            <person name="Horton D.L."/>
            <person name="Alikhan N.F."/>
            <person name="Baker D."/>
            <person name="Gharbi K."/>
            <person name="Hall N."/>
            <person name="Watson M."/>
            <person name="Adriaenssens E.M."/>
            <person name="Foster-Nyarko E."/>
            <person name="Jarju S."/>
            <person name="Secka A."/>
            <person name="Antonio M."/>
            <person name="Oren A."/>
            <person name="Chaudhuri R.R."/>
            <person name="La Ragione R."/>
            <person name="Hildebrand F."/>
            <person name="Pallen M.J."/>
        </authorList>
    </citation>
    <scope>NUCLEOTIDE SEQUENCE</scope>
    <source>
        <strain evidence="3">ChiSjej5B23-6657</strain>
    </source>
</reference>
<evidence type="ECO:0000313" key="3">
    <source>
        <dbReference type="EMBL" id="HIR70659.1"/>
    </source>
</evidence>
<dbReference type="PANTHER" id="PTHR40448">
    <property type="entry name" value="TWO-COMPONENT SENSOR HISTIDINE KINASE"/>
    <property type="match status" value="1"/>
</dbReference>
<reference evidence="3" key="1">
    <citation type="submission" date="2020-10" db="EMBL/GenBank/DDBJ databases">
        <authorList>
            <person name="Gilroy R."/>
        </authorList>
    </citation>
    <scope>NUCLEOTIDE SEQUENCE</scope>
    <source>
        <strain evidence="3">ChiSjej5B23-6657</strain>
    </source>
</reference>
<feature type="transmembrane region" description="Helical" evidence="1">
    <location>
        <begin position="111"/>
        <end position="128"/>
    </location>
</feature>
<organism evidence="3 4">
    <name type="scientific">Candidatus Pullilachnospira gallistercoris</name>
    <dbReference type="NCBI Taxonomy" id="2840911"/>
    <lineage>
        <taxon>Bacteria</taxon>
        <taxon>Bacillati</taxon>
        <taxon>Bacillota</taxon>
        <taxon>Clostridia</taxon>
        <taxon>Lachnospirales</taxon>
        <taxon>Lachnospiraceae</taxon>
        <taxon>Lachnospiraceae incertae sedis</taxon>
        <taxon>Candidatus Pullilachnospira</taxon>
    </lineage>
</organism>
<evidence type="ECO:0000313" key="4">
    <source>
        <dbReference type="Proteomes" id="UP000823912"/>
    </source>
</evidence>
<feature type="transmembrane region" description="Helical" evidence="1">
    <location>
        <begin position="183"/>
        <end position="201"/>
    </location>
</feature>
<feature type="transmembrane region" description="Helical" evidence="1">
    <location>
        <begin position="53"/>
        <end position="71"/>
    </location>
</feature>
<keyword evidence="1" id="KW-0472">Membrane</keyword>
<dbReference type="InterPro" id="IPR036890">
    <property type="entry name" value="HATPase_C_sf"/>
</dbReference>
<name>A0A9D1E935_9FIRM</name>
<keyword evidence="1" id="KW-1133">Transmembrane helix</keyword>
<accession>A0A9D1E935</accession>
<dbReference type="Gene3D" id="3.30.565.10">
    <property type="entry name" value="Histidine kinase-like ATPase, C-terminal domain"/>
    <property type="match status" value="1"/>
</dbReference>
<dbReference type="GO" id="GO:0042802">
    <property type="term" value="F:identical protein binding"/>
    <property type="evidence" value="ECO:0007669"/>
    <property type="project" value="TreeGrafter"/>
</dbReference>
<dbReference type="PANTHER" id="PTHR40448:SF1">
    <property type="entry name" value="TWO-COMPONENT SENSOR HISTIDINE KINASE"/>
    <property type="match status" value="1"/>
</dbReference>
<dbReference type="Pfam" id="PF14501">
    <property type="entry name" value="HATPase_c_5"/>
    <property type="match status" value="1"/>
</dbReference>
<dbReference type="SUPFAM" id="SSF55874">
    <property type="entry name" value="ATPase domain of HSP90 chaperone/DNA topoisomerase II/histidine kinase"/>
    <property type="match status" value="1"/>
</dbReference>
<evidence type="ECO:0000256" key="1">
    <source>
        <dbReference type="SAM" id="Phobius"/>
    </source>
</evidence>
<keyword evidence="1" id="KW-0812">Transmembrane</keyword>
<feature type="transmembrane region" description="Helical" evidence="1">
    <location>
        <begin position="78"/>
        <end position="99"/>
    </location>
</feature>
<dbReference type="AlphaFoldDB" id="A0A9D1E935"/>
<proteinExistence type="predicted"/>
<evidence type="ECO:0000259" key="2">
    <source>
        <dbReference type="Pfam" id="PF14501"/>
    </source>
</evidence>
<dbReference type="Proteomes" id="UP000823912">
    <property type="component" value="Unassembled WGS sequence"/>
</dbReference>
<comment type="caution">
    <text evidence="3">The sequence shown here is derived from an EMBL/GenBank/DDBJ whole genome shotgun (WGS) entry which is preliminary data.</text>
</comment>
<protein>
    <submittedName>
        <fullName evidence="3">GHKL domain-containing protein</fullName>
    </submittedName>
</protein>